<dbReference type="InterPro" id="IPR004358">
    <property type="entry name" value="Sig_transdc_His_kin-like_C"/>
</dbReference>
<dbReference type="CDD" id="cd00082">
    <property type="entry name" value="HisKA"/>
    <property type="match status" value="1"/>
</dbReference>
<dbReference type="InterPro" id="IPR005467">
    <property type="entry name" value="His_kinase_dom"/>
</dbReference>
<dbReference type="PRINTS" id="PR00344">
    <property type="entry name" value="BCTRLSENSOR"/>
</dbReference>
<dbReference type="SMART" id="SM00448">
    <property type="entry name" value="REC"/>
    <property type="match status" value="1"/>
</dbReference>
<dbReference type="SUPFAM" id="SSF55785">
    <property type="entry name" value="PYP-like sensor domain (PAS domain)"/>
    <property type="match status" value="3"/>
</dbReference>
<protein>
    <recommendedName>
        <fullName evidence="2">histidine kinase</fullName>
        <ecNumber evidence="2">2.7.13.3</ecNumber>
    </recommendedName>
</protein>
<dbReference type="InterPro" id="IPR035965">
    <property type="entry name" value="PAS-like_dom_sf"/>
</dbReference>
<dbReference type="InterPro" id="IPR003594">
    <property type="entry name" value="HATPase_dom"/>
</dbReference>
<keyword evidence="7" id="KW-0812">Transmembrane</keyword>
<dbReference type="CDD" id="cd00130">
    <property type="entry name" value="PAS"/>
    <property type="match status" value="1"/>
</dbReference>
<evidence type="ECO:0000313" key="13">
    <source>
        <dbReference type="Proteomes" id="UP001082899"/>
    </source>
</evidence>
<dbReference type="GO" id="GO:0005524">
    <property type="term" value="F:ATP binding"/>
    <property type="evidence" value="ECO:0007669"/>
    <property type="project" value="UniProtKB-KW"/>
</dbReference>
<keyword evidence="12" id="KW-0547">Nucleotide-binding</keyword>
<evidence type="ECO:0000256" key="5">
    <source>
        <dbReference type="ARBA" id="ARBA00022777"/>
    </source>
</evidence>
<evidence type="ECO:0000259" key="9">
    <source>
        <dbReference type="PROSITE" id="PS50110"/>
    </source>
</evidence>
<feature type="domain" description="PAS" evidence="10">
    <location>
        <begin position="209"/>
        <end position="279"/>
    </location>
</feature>
<dbReference type="SMART" id="SM00387">
    <property type="entry name" value="HATPase_c"/>
    <property type="match status" value="1"/>
</dbReference>
<dbReference type="Gene3D" id="3.40.50.2300">
    <property type="match status" value="1"/>
</dbReference>
<dbReference type="PANTHER" id="PTHR43047:SF72">
    <property type="entry name" value="OSMOSENSING HISTIDINE PROTEIN KINASE SLN1"/>
    <property type="match status" value="1"/>
</dbReference>
<feature type="transmembrane region" description="Helical" evidence="7">
    <location>
        <begin position="16"/>
        <end position="36"/>
    </location>
</feature>
<dbReference type="InterPro" id="IPR013656">
    <property type="entry name" value="PAS_4"/>
</dbReference>
<dbReference type="SMART" id="SM00091">
    <property type="entry name" value="PAS"/>
    <property type="match status" value="3"/>
</dbReference>
<gene>
    <name evidence="12" type="ORF">OVY01_10335</name>
</gene>
<dbReference type="SMART" id="SM00388">
    <property type="entry name" value="HisKA"/>
    <property type="match status" value="1"/>
</dbReference>
<dbReference type="Pfam" id="PF02518">
    <property type="entry name" value="HATPase_c"/>
    <property type="match status" value="1"/>
</dbReference>
<dbReference type="PROSITE" id="PS50112">
    <property type="entry name" value="PAS"/>
    <property type="match status" value="2"/>
</dbReference>
<dbReference type="EMBL" id="JAPMXC010000001">
    <property type="protein sequence ID" value="MCY0387623.1"/>
    <property type="molecule type" value="Genomic_DNA"/>
</dbReference>
<organism evidence="12 13">
    <name type="scientific">Robbsia betulipollinis</name>
    <dbReference type="NCBI Taxonomy" id="2981849"/>
    <lineage>
        <taxon>Bacteria</taxon>
        <taxon>Pseudomonadati</taxon>
        <taxon>Pseudomonadota</taxon>
        <taxon>Betaproteobacteria</taxon>
        <taxon>Burkholderiales</taxon>
        <taxon>Burkholderiaceae</taxon>
        <taxon>Robbsia</taxon>
    </lineage>
</organism>
<dbReference type="SUPFAM" id="SSF55874">
    <property type="entry name" value="ATPase domain of HSP90 chaperone/DNA topoisomerase II/histidine kinase"/>
    <property type="match status" value="1"/>
</dbReference>
<feature type="domain" description="PAC" evidence="11">
    <location>
        <begin position="421"/>
        <end position="472"/>
    </location>
</feature>
<evidence type="ECO:0000256" key="7">
    <source>
        <dbReference type="SAM" id="Phobius"/>
    </source>
</evidence>
<dbReference type="PANTHER" id="PTHR43047">
    <property type="entry name" value="TWO-COMPONENT HISTIDINE PROTEIN KINASE"/>
    <property type="match status" value="1"/>
</dbReference>
<evidence type="ECO:0000259" key="8">
    <source>
        <dbReference type="PROSITE" id="PS50109"/>
    </source>
</evidence>
<dbReference type="InterPro" id="IPR003661">
    <property type="entry name" value="HisK_dim/P_dom"/>
</dbReference>
<dbReference type="RefSeq" id="WP_267847353.1">
    <property type="nucleotide sequence ID" value="NZ_JAPMXC010000001.1"/>
</dbReference>
<dbReference type="Proteomes" id="UP001082899">
    <property type="component" value="Unassembled WGS sequence"/>
</dbReference>
<dbReference type="PROSITE" id="PS50109">
    <property type="entry name" value="HIS_KIN"/>
    <property type="match status" value="1"/>
</dbReference>
<dbReference type="InterPro" id="IPR036097">
    <property type="entry name" value="HisK_dim/P_sf"/>
</dbReference>
<proteinExistence type="predicted"/>
<keyword evidence="7" id="KW-0472">Membrane</keyword>
<dbReference type="SUPFAM" id="SSF47384">
    <property type="entry name" value="Homodimeric domain of signal transducing histidine kinase"/>
    <property type="match status" value="1"/>
</dbReference>
<accession>A0ABT3ZM50</accession>
<evidence type="ECO:0000256" key="2">
    <source>
        <dbReference type="ARBA" id="ARBA00012438"/>
    </source>
</evidence>
<keyword evidence="13" id="KW-1185">Reference proteome</keyword>
<dbReference type="PROSITE" id="PS50113">
    <property type="entry name" value="PAC"/>
    <property type="match status" value="1"/>
</dbReference>
<feature type="transmembrane region" description="Helical" evidence="7">
    <location>
        <begin position="48"/>
        <end position="68"/>
    </location>
</feature>
<evidence type="ECO:0000256" key="1">
    <source>
        <dbReference type="ARBA" id="ARBA00000085"/>
    </source>
</evidence>
<comment type="catalytic activity">
    <reaction evidence="1">
        <text>ATP + protein L-histidine = ADP + protein N-phospho-L-histidine.</text>
        <dbReference type="EC" id="2.7.13.3"/>
    </reaction>
</comment>
<dbReference type="Gene3D" id="1.10.287.130">
    <property type="match status" value="1"/>
</dbReference>
<dbReference type="Pfam" id="PF00512">
    <property type="entry name" value="HisKA"/>
    <property type="match status" value="1"/>
</dbReference>
<feature type="domain" description="Histidine kinase" evidence="8">
    <location>
        <begin position="497"/>
        <end position="718"/>
    </location>
</feature>
<keyword evidence="5" id="KW-0418">Kinase</keyword>
<dbReference type="InterPro" id="IPR000700">
    <property type="entry name" value="PAS-assoc_C"/>
</dbReference>
<dbReference type="PROSITE" id="PS50110">
    <property type="entry name" value="RESPONSE_REGULATORY"/>
    <property type="match status" value="1"/>
</dbReference>
<dbReference type="Pfam" id="PF08448">
    <property type="entry name" value="PAS_4"/>
    <property type="match status" value="2"/>
</dbReference>
<dbReference type="SUPFAM" id="SSF52172">
    <property type="entry name" value="CheY-like"/>
    <property type="match status" value="1"/>
</dbReference>
<dbReference type="Pfam" id="PF00072">
    <property type="entry name" value="Response_reg"/>
    <property type="match status" value="1"/>
</dbReference>
<dbReference type="Gene3D" id="3.30.565.10">
    <property type="entry name" value="Histidine kinase-like ATPase, C-terminal domain"/>
    <property type="match status" value="1"/>
</dbReference>
<dbReference type="InterPro" id="IPR011006">
    <property type="entry name" value="CheY-like_superfamily"/>
</dbReference>
<keyword evidence="12" id="KW-0067">ATP-binding</keyword>
<dbReference type="InterPro" id="IPR001789">
    <property type="entry name" value="Sig_transdc_resp-reg_receiver"/>
</dbReference>
<feature type="domain" description="Response regulatory" evidence="9">
    <location>
        <begin position="748"/>
        <end position="867"/>
    </location>
</feature>
<dbReference type="Pfam" id="PF13426">
    <property type="entry name" value="PAS_9"/>
    <property type="match status" value="1"/>
</dbReference>
<reference evidence="12" key="1">
    <citation type="submission" date="2022-11" db="EMBL/GenBank/DDBJ databases">
        <title>Robbsia betulipollinis sp. nov., isolated from pollen of birch (Betula pendula).</title>
        <authorList>
            <person name="Shi H."/>
            <person name="Ambika Manirajan B."/>
            <person name="Ratering S."/>
            <person name="Geissler-Plaum R."/>
            <person name="Schnell S."/>
        </authorList>
    </citation>
    <scope>NUCLEOTIDE SEQUENCE</scope>
    <source>
        <strain evidence="12">Bb-Pol-6</strain>
    </source>
</reference>
<dbReference type="NCBIfam" id="TIGR00229">
    <property type="entry name" value="sensory_box"/>
    <property type="match status" value="1"/>
</dbReference>
<evidence type="ECO:0000256" key="4">
    <source>
        <dbReference type="ARBA" id="ARBA00022679"/>
    </source>
</evidence>
<keyword evidence="4" id="KW-0808">Transferase</keyword>
<dbReference type="Gene3D" id="3.30.450.20">
    <property type="entry name" value="PAS domain"/>
    <property type="match status" value="3"/>
</dbReference>
<evidence type="ECO:0000259" key="11">
    <source>
        <dbReference type="PROSITE" id="PS50113"/>
    </source>
</evidence>
<dbReference type="EC" id="2.7.13.3" evidence="2"/>
<keyword evidence="7" id="KW-1133">Transmembrane helix</keyword>
<comment type="caution">
    <text evidence="12">The sequence shown here is derived from an EMBL/GenBank/DDBJ whole genome shotgun (WGS) entry which is preliminary data.</text>
</comment>
<evidence type="ECO:0000259" key="10">
    <source>
        <dbReference type="PROSITE" id="PS50112"/>
    </source>
</evidence>
<dbReference type="InterPro" id="IPR000014">
    <property type="entry name" value="PAS"/>
</dbReference>
<dbReference type="InterPro" id="IPR036890">
    <property type="entry name" value="HATPase_C_sf"/>
</dbReference>
<feature type="domain" description="PAS" evidence="10">
    <location>
        <begin position="80"/>
        <end position="133"/>
    </location>
</feature>
<evidence type="ECO:0000313" key="12">
    <source>
        <dbReference type="EMBL" id="MCY0387623.1"/>
    </source>
</evidence>
<name>A0ABT3ZM50_9BURK</name>
<keyword evidence="3 6" id="KW-0597">Phosphoprotein</keyword>
<feature type="modified residue" description="4-aspartylphosphate" evidence="6">
    <location>
        <position position="797"/>
    </location>
</feature>
<evidence type="ECO:0000256" key="3">
    <source>
        <dbReference type="ARBA" id="ARBA00022553"/>
    </source>
</evidence>
<sequence>MRYLLRPERGASYRGWFRLVPGVVAVPLLCALYLSNDALVSHAWLTRLLVLWTASSLLIGLVEVWHMARDGRQRTSPKRVYETLAAAHDAARDAVLATNVIGAIVYLNASAERLIGVTAANALGEPLDAVLNLHLASGGRIDPLDCRQADGVSPCGDVPLAAFAFLRATDRTTRPIQLSVLPLLSETRRVEGALLFVRDGARAHRAAQNDAYARQVTHATLDAVIDIDADLTICRWNKGATQLFSYHEDEVTGESLAMLVTADRKQALEQTVRAALAGECFSDRDLTIRTRDGRECDVSLTAFRIEVAAGAHRHAVLVLRNIHERRIGERRVRHLGAQLVRRAQELQAIFDIAPVGMAIADSPDCLHVRPNLALARMLGVERSAEVTLDHAATYSLWHDGQPMQAYESPLHAAVAQRAAITPLEIEIRTADTSATVMAYSAPVIDQDNAVVGAIAVFVDISAMKHVHAERQQLLAEAIAARRAAEDASRLKEEFLATVSHELRTPLNAMHGWLEIMQRKPDAQTQARGLDVIRRNVRAQTRVIEDILDVSAFVTGKVRLVVRPIDLLDVVRVVVESLRPTADAKAIHLLLTDERIPAGGEAPVNGDPERLQQVIWNLLSNAVKFTPSGGRVRVGLSRAAQHFVVSVADTGEGIDGAFLPYVFDRFRQADSSIERRHAGLGLGLAIVRHMVELHGGSVSVESAGLGKGATFAIQLPVRVASEGPPDTVGASTADATGTATARKPLAGRDILIVEDDASAADMLAHALDDEGASVRVAHSAAVALALIAARGPDAVVSDIGLPERDGYAFIGDVRAAERGVAGTRLYAIAVTAYARPEDRDHALAAGFDAYLVKPVAPSSVTQLLAAHFAKGI</sequence>
<evidence type="ECO:0000256" key="6">
    <source>
        <dbReference type="PROSITE-ProRule" id="PRU00169"/>
    </source>
</evidence>